<gene>
    <name evidence="1" type="ORF">rCG_30412</name>
</gene>
<reference evidence="2" key="1">
    <citation type="submission" date="2005-09" db="EMBL/GenBank/DDBJ databases">
        <authorList>
            <person name="Mural R.J."/>
            <person name="Li P.W."/>
            <person name="Adams M.D."/>
            <person name="Amanatides P.G."/>
            <person name="Baden-Tillson H."/>
            <person name="Barnstead M."/>
            <person name="Chin S.H."/>
            <person name="Dew I."/>
            <person name="Evans C.A."/>
            <person name="Ferriera S."/>
            <person name="Flanigan M."/>
            <person name="Fosler C."/>
            <person name="Glodek A."/>
            <person name="Gu Z."/>
            <person name="Holt R.A."/>
            <person name="Jennings D."/>
            <person name="Kraft C.L."/>
            <person name="Lu F."/>
            <person name="Nguyen T."/>
            <person name="Nusskern D.R."/>
            <person name="Pfannkoch C.M."/>
            <person name="Sitter C."/>
            <person name="Sutton G.G."/>
            <person name="Venter J.C."/>
            <person name="Wang Z."/>
            <person name="Woodage T."/>
            <person name="Zheng X.H."/>
            <person name="Zhong F."/>
        </authorList>
    </citation>
    <scope>NUCLEOTIDE SEQUENCE [LARGE SCALE GENOMIC DNA]</scope>
    <source>
        <strain>BN</strain>
        <strain evidence="2">Sprague-Dawley</strain>
    </source>
</reference>
<dbReference type="EMBL" id="CH473984">
    <property type="protein sequence ID" value="EDM11665.1"/>
    <property type="molecule type" value="Genomic_DNA"/>
</dbReference>
<proteinExistence type="predicted"/>
<organism evidence="1 2">
    <name type="scientific">Rattus norvegicus</name>
    <name type="common">Rat</name>
    <dbReference type="NCBI Taxonomy" id="10116"/>
    <lineage>
        <taxon>Eukaryota</taxon>
        <taxon>Metazoa</taxon>
        <taxon>Chordata</taxon>
        <taxon>Craniata</taxon>
        <taxon>Vertebrata</taxon>
        <taxon>Euteleostomi</taxon>
        <taxon>Mammalia</taxon>
        <taxon>Eutheria</taxon>
        <taxon>Euarchontoglires</taxon>
        <taxon>Glires</taxon>
        <taxon>Rodentia</taxon>
        <taxon>Myomorpha</taxon>
        <taxon>Muroidea</taxon>
        <taxon>Muridae</taxon>
        <taxon>Murinae</taxon>
        <taxon>Rattus</taxon>
    </lineage>
</organism>
<evidence type="ECO:0000313" key="2">
    <source>
        <dbReference type="Proteomes" id="UP000234681"/>
    </source>
</evidence>
<protein>
    <submittedName>
        <fullName evidence="1">RCG30412</fullName>
    </submittedName>
</protein>
<evidence type="ECO:0000313" key="1">
    <source>
        <dbReference type="EMBL" id="EDM11665.1"/>
    </source>
</evidence>
<dbReference type="AlphaFoldDB" id="A6JFR9"/>
<sequence>MRAVQWTTRYLVTQKVLCLCFKGITQFMDGNTPRWTEQGGLWGEWGKQVSKQG</sequence>
<name>A6JFR9_RAT</name>
<dbReference type="Proteomes" id="UP000234681">
    <property type="component" value="Chromosome 5"/>
</dbReference>
<accession>A6JFR9</accession>